<feature type="compositionally biased region" description="Basic and acidic residues" evidence="1">
    <location>
        <begin position="237"/>
        <end position="249"/>
    </location>
</feature>
<evidence type="ECO:0000313" key="3">
    <source>
        <dbReference type="Proteomes" id="UP000001194"/>
    </source>
</evidence>
<protein>
    <submittedName>
        <fullName evidence="2">Predicted protein</fullName>
    </submittedName>
</protein>
<dbReference type="RefSeq" id="XP_001876555.1">
    <property type="nucleotide sequence ID" value="XM_001876520.1"/>
</dbReference>
<dbReference type="EMBL" id="DS547094">
    <property type="protein sequence ID" value="EDR12291.1"/>
    <property type="molecule type" value="Genomic_DNA"/>
</dbReference>
<dbReference type="InParanoid" id="B0CXM8"/>
<gene>
    <name evidence="2" type="ORF">LACBIDRAFT_292771</name>
</gene>
<dbReference type="HOGENOM" id="CLU_834371_0_0_1"/>
<dbReference type="KEGG" id="lbc:LACBIDRAFT_292771"/>
<sequence length="333" mass="37481">MLTIKGFSAWITIEGGGKEAKEYDVQVKDVSGRAEVSCFIASEVGQGFCVNWEDEDFDDDGHGATYGDVYADGRHIGEELICRSGRYAIGGATQWVNKITELSVCLKHTSDDDEALERKDLDQKIGKIILEIQRLSTEHRVILGEPLSSVQAHERSHSSVYMVDYLDEKPWATFIFEYRYLDLPLPPPKPSNIVNTGSRNDVKPNIKKEEDTTPPMKLEMAPEDAKPRHIKHQSPCLKREAMSEQESRSARVKELQATILVQQRQLTELLRQGILANQLELEELEGELGQGSSLRPMKRARLNGEDQKVKREISLPARAFTPGKIYDLTGDSD</sequence>
<proteinExistence type="predicted"/>
<dbReference type="Proteomes" id="UP000001194">
    <property type="component" value="Unassembled WGS sequence"/>
</dbReference>
<organism evidence="3">
    <name type="scientific">Laccaria bicolor (strain S238N-H82 / ATCC MYA-4686)</name>
    <name type="common">Bicoloured deceiver</name>
    <name type="synonym">Laccaria laccata var. bicolor</name>
    <dbReference type="NCBI Taxonomy" id="486041"/>
    <lineage>
        <taxon>Eukaryota</taxon>
        <taxon>Fungi</taxon>
        <taxon>Dikarya</taxon>
        <taxon>Basidiomycota</taxon>
        <taxon>Agaricomycotina</taxon>
        <taxon>Agaricomycetes</taxon>
        <taxon>Agaricomycetidae</taxon>
        <taxon>Agaricales</taxon>
        <taxon>Agaricineae</taxon>
        <taxon>Hydnangiaceae</taxon>
        <taxon>Laccaria</taxon>
    </lineage>
</organism>
<evidence type="ECO:0000313" key="2">
    <source>
        <dbReference type="EMBL" id="EDR12291.1"/>
    </source>
</evidence>
<dbReference type="STRING" id="486041.B0CXM8"/>
<dbReference type="OrthoDB" id="3237202at2759"/>
<dbReference type="GeneID" id="6072619"/>
<reference evidence="2 3" key="1">
    <citation type="journal article" date="2008" name="Nature">
        <title>The genome of Laccaria bicolor provides insights into mycorrhizal symbiosis.</title>
        <authorList>
            <person name="Martin F."/>
            <person name="Aerts A."/>
            <person name="Ahren D."/>
            <person name="Brun A."/>
            <person name="Danchin E.G.J."/>
            <person name="Duchaussoy F."/>
            <person name="Gibon J."/>
            <person name="Kohler A."/>
            <person name="Lindquist E."/>
            <person name="Pereda V."/>
            <person name="Salamov A."/>
            <person name="Shapiro H.J."/>
            <person name="Wuyts J."/>
            <person name="Blaudez D."/>
            <person name="Buee M."/>
            <person name="Brokstein P."/>
            <person name="Canbaeck B."/>
            <person name="Cohen D."/>
            <person name="Courty P.E."/>
            <person name="Coutinho P.M."/>
            <person name="Delaruelle C."/>
            <person name="Detter J.C."/>
            <person name="Deveau A."/>
            <person name="DiFazio S."/>
            <person name="Duplessis S."/>
            <person name="Fraissinet-Tachet L."/>
            <person name="Lucic E."/>
            <person name="Frey-Klett P."/>
            <person name="Fourrey C."/>
            <person name="Feussner I."/>
            <person name="Gay G."/>
            <person name="Grimwood J."/>
            <person name="Hoegger P.J."/>
            <person name="Jain P."/>
            <person name="Kilaru S."/>
            <person name="Labbe J."/>
            <person name="Lin Y.C."/>
            <person name="Legue V."/>
            <person name="Le Tacon F."/>
            <person name="Marmeisse R."/>
            <person name="Melayah D."/>
            <person name="Montanini B."/>
            <person name="Muratet M."/>
            <person name="Nehls U."/>
            <person name="Niculita-Hirzel H."/>
            <person name="Oudot-Le Secq M.P."/>
            <person name="Peter M."/>
            <person name="Quesneville H."/>
            <person name="Rajashekar B."/>
            <person name="Reich M."/>
            <person name="Rouhier N."/>
            <person name="Schmutz J."/>
            <person name="Yin T."/>
            <person name="Chalot M."/>
            <person name="Henrissat B."/>
            <person name="Kuees U."/>
            <person name="Lucas S."/>
            <person name="Van de Peer Y."/>
            <person name="Podila G.K."/>
            <person name="Polle A."/>
            <person name="Pukkila P.J."/>
            <person name="Richardson P.M."/>
            <person name="Rouze P."/>
            <person name="Sanders I.R."/>
            <person name="Stajich J.E."/>
            <person name="Tunlid A."/>
            <person name="Tuskan G."/>
            <person name="Grigoriev I.V."/>
        </authorList>
    </citation>
    <scope>NUCLEOTIDE SEQUENCE [LARGE SCALE GENOMIC DNA]</scope>
    <source>
        <strain evidence="3">S238N-H82 / ATCC MYA-4686</strain>
    </source>
</reference>
<dbReference type="AlphaFoldDB" id="B0CXM8"/>
<keyword evidence="3" id="KW-1185">Reference proteome</keyword>
<evidence type="ECO:0000256" key="1">
    <source>
        <dbReference type="SAM" id="MobiDB-lite"/>
    </source>
</evidence>
<feature type="region of interest" description="Disordered" evidence="1">
    <location>
        <begin position="191"/>
        <end position="249"/>
    </location>
</feature>
<name>B0CXM8_LACBS</name>
<feature type="compositionally biased region" description="Basic and acidic residues" evidence="1">
    <location>
        <begin position="200"/>
        <end position="211"/>
    </location>
</feature>
<accession>B0CXM8</accession>